<evidence type="ECO:0000256" key="3">
    <source>
        <dbReference type="ARBA" id="ARBA00023004"/>
    </source>
</evidence>
<evidence type="ECO:0000256" key="2">
    <source>
        <dbReference type="ARBA" id="ARBA00022723"/>
    </source>
</evidence>
<evidence type="ECO:0000256" key="1">
    <source>
        <dbReference type="ARBA" id="ARBA00022485"/>
    </source>
</evidence>
<keyword evidence="4" id="KW-0411">Iron-sulfur</keyword>
<dbReference type="PANTHER" id="PTHR43687">
    <property type="entry name" value="ADENYLYLSULFATE REDUCTASE, BETA SUBUNIT"/>
    <property type="match status" value="1"/>
</dbReference>
<name>A0A523XSC4_UNCT6</name>
<accession>A0A523XSC4</accession>
<keyword evidence="3" id="KW-0408">Iron</keyword>
<reference evidence="6 7" key="1">
    <citation type="submission" date="2019-03" db="EMBL/GenBank/DDBJ databases">
        <title>Metabolic potential of uncultured bacteria and archaea associated with petroleum seepage in deep-sea sediments.</title>
        <authorList>
            <person name="Dong X."/>
            <person name="Hubert C."/>
        </authorList>
    </citation>
    <scope>NUCLEOTIDE SEQUENCE [LARGE SCALE GENOMIC DNA]</scope>
    <source>
        <strain evidence="6">E29_bin36</strain>
    </source>
</reference>
<dbReference type="InterPro" id="IPR017896">
    <property type="entry name" value="4Fe4S_Fe-S-bd"/>
</dbReference>
<dbReference type="EMBL" id="SOIP01000156">
    <property type="protein sequence ID" value="TET82200.1"/>
    <property type="molecule type" value="Genomic_DNA"/>
</dbReference>
<comment type="caution">
    <text evidence="6">The sequence shown here is derived from an EMBL/GenBank/DDBJ whole genome shotgun (WGS) entry which is preliminary data.</text>
</comment>
<dbReference type="AlphaFoldDB" id="A0A523XSC4"/>
<dbReference type="GO" id="GO:0051539">
    <property type="term" value="F:4 iron, 4 sulfur cluster binding"/>
    <property type="evidence" value="ECO:0007669"/>
    <property type="project" value="UniProtKB-KW"/>
</dbReference>
<dbReference type="PROSITE" id="PS51379">
    <property type="entry name" value="4FE4S_FER_2"/>
    <property type="match status" value="2"/>
</dbReference>
<keyword evidence="1" id="KW-0004">4Fe-4S</keyword>
<dbReference type="PANTHER" id="PTHR43687:SF1">
    <property type="entry name" value="FERREDOXIN III"/>
    <property type="match status" value="1"/>
</dbReference>
<evidence type="ECO:0000256" key="4">
    <source>
        <dbReference type="ARBA" id="ARBA00023014"/>
    </source>
</evidence>
<sequence>MTEYVFAATTAADTSWTQARYATVGSLVETTDSDKCTNCGTCVDICYFGARRLDGDQLATDRDNCYGCGLCIDACPEGSVEMTLRT</sequence>
<evidence type="ECO:0000259" key="5">
    <source>
        <dbReference type="PROSITE" id="PS51379"/>
    </source>
</evidence>
<feature type="domain" description="4Fe-4S ferredoxin-type" evidence="5">
    <location>
        <begin position="56"/>
        <end position="85"/>
    </location>
</feature>
<gene>
    <name evidence="6" type="ORF">E3J38_02540</name>
</gene>
<dbReference type="Gene3D" id="3.30.70.20">
    <property type="match status" value="2"/>
</dbReference>
<organism evidence="6 7">
    <name type="scientific">candidate division TA06 bacterium</name>
    <dbReference type="NCBI Taxonomy" id="2250710"/>
    <lineage>
        <taxon>Bacteria</taxon>
        <taxon>Bacteria division TA06</taxon>
    </lineage>
</organism>
<evidence type="ECO:0000313" key="7">
    <source>
        <dbReference type="Proteomes" id="UP000315534"/>
    </source>
</evidence>
<dbReference type="Pfam" id="PF12838">
    <property type="entry name" value="Fer4_7"/>
    <property type="match status" value="1"/>
</dbReference>
<evidence type="ECO:0000313" key="6">
    <source>
        <dbReference type="EMBL" id="TET82200.1"/>
    </source>
</evidence>
<keyword evidence="2" id="KW-0479">Metal-binding</keyword>
<proteinExistence type="predicted"/>
<protein>
    <submittedName>
        <fullName evidence="6">4Fe-4S dicluster domain-containing protein</fullName>
    </submittedName>
</protein>
<feature type="domain" description="4Fe-4S ferredoxin-type" evidence="5">
    <location>
        <begin position="27"/>
        <end position="55"/>
    </location>
</feature>
<dbReference type="Proteomes" id="UP000315534">
    <property type="component" value="Unassembled WGS sequence"/>
</dbReference>
<dbReference type="InterPro" id="IPR050572">
    <property type="entry name" value="Fe-S_Ferredoxin"/>
</dbReference>
<dbReference type="GO" id="GO:0046872">
    <property type="term" value="F:metal ion binding"/>
    <property type="evidence" value="ECO:0007669"/>
    <property type="project" value="UniProtKB-KW"/>
</dbReference>
<dbReference type="SUPFAM" id="SSF54862">
    <property type="entry name" value="4Fe-4S ferredoxins"/>
    <property type="match status" value="1"/>
</dbReference>
<dbReference type="InterPro" id="IPR017900">
    <property type="entry name" value="4Fe4S_Fe_S_CS"/>
</dbReference>
<dbReference type="PROSITE" id="PS00198">
    <property type="entry name" value="4FE4S_FER_1"/>
    <property type="match status" value="1"/>
</dbReference>